<dbReference type="Pfam" id="PF05485">
    <property type="entry name" value="THAP"/>
    <property type="match status" value="1"/>
</dbReference>
<dbReference type="GO" id="GO:0008270">
    <property type="term" value="F:zinc ion binding"/>
    <property type="evidence" value="ECO:0007669"/>
    <property type="project" value="UniProtKB-KW"/>
</dbReference>
<dbReference type="GO" id="GO:0003677">
    <property type="term" value="F:DNA binding"/>
    <property type="evidence" value="ECO:0007669"/>
    <property type="project" value="UniProtKB-UniRule"/>
</dbReference>
<protein>
    <recommendedName>
        <fullName evidence="7">THAP-type domain-containing protein</fullName>
    </recommendedName>
</protein>
<dbReference type="InterPro" id="IPR006612">
    <property type="entry name" value="THAP_Znf"/>
</dbReference>
<accession>A0ABD0LTE3</accession>
<sequence>MADSVIRNEEPASKRRKKTGFSCCVADCTGKHSDGISLHKFPSESNARRQWIRFVQVCRADFGPAYGTPNNNSMICERHFTSDAYDLSYQLKQSLGIECKGKRLLEGAVPSIQKHSLSNGRSQPIQVNRSPSASASVITTMASTSATCTVTAATSRPTTSYLLPGVPKQRGGYAKRERQRILGDMMSTPERDDNQLPVDSLQEANADMTESTHVECHTQTEPEQMKVHKQNKQVQVHPGSGMHRRFCERHTGELCEEEDVEVDVSGELHDVWDDDYHPGTDPELSSDELSDIKRFNGSFVQILQQCLGQHCGKSRTWSSQPIIRFNLPAGNLLISTGILFSGGIPSKILQFMAHINMATISDDTFFDHQAAYLQPMVDAMRCRFLDHYINFKVQDGAPLVLGGDGRADSVGHSAKYGTYTTVDLRAMKVVDIQLVQSNEVGAARKWS</sequence>
<keyword evidence="9" id="KW-1185">Reference proteome</keyword>
<feature type="region of interest" description="Disordered" evidence="6">
    <location>
        <begin position="221"/>
        <end position="240"/>
    </location>
</feature>
<name>A0ABD0LTE3_9CAEN</name>
<evidence type="ECO:0000256" key="2">
    <source>
        <dbReference type="ARBA" id="ARBA00022771"/>
    </source>
</evidence>
<dbReference type="Gene3D" id="6.20.210.20">
    <property type="entry name" value="THAP domain"/>
    <property type="match status" value="1"/>
</dbReference>
<evidence type="ECO:0000256" key="1">
    <source>
        <dbReference type="ARBA" id="ARBA00022723"/>
    </source>
</evidence>
<dbReference type="SUPFAM" id="SSF57716">
    <property type="entry name" value="Glucocorticoid receptor-like (DNA-binding domain)"/>
    <property type="match status" value="1"/>
</dbReference>
<organism evidence="8 9">
    <name type="scientific">Batillaria attramentaria</name>
    <dbReference type="NCBI Taxonomy" id="370345"/>
    <lineage>
        <taxon>Eukaryota</taxon>
        <taxon>Metazoa</taxon>
        <taxon>Spiralia</taxon>
        <taxon>Lophotrochozoa</taxon>
        <taxon>Mollusca</taxon>
        <taxon>Gastropoda</taxon>
        <taxon>Caenogastropoda</taxon>
        <taxon>Sorbeoconcha</taxon>
        <taxon>Cerithioidea</taxon>
        <taxon>Batillariidae</taxon>
        <taxon>Batillaria</taxon>
    </lineage>
</organism>
<evidence type="ECO:0000256" key="4">
    <source>
        <dbReference type="ARBA" id="ARBA00023125"/>
    </source>
</evidence>
<dbReference type="EMBL" id="JACVVK020000023">
    <property type="protein sequence ID" value="KAK7502895.1"/>
    <property type="molecule type" value="Genomic_DNA"/>
</dbReference>
<evidence type="ECO:0000256" key="6">
    <source>
        <dbReference type="SAM" id="MobiDB-lite"/>
    </source>
</evidence>
<dbReference type="PANTHER" id="PTHR31751:SF42">
    <property type="entry name" value="PROTEIN CBG10204"/>
    <property type="match status" value="1"/>
</dbReference>
<keyword evidence="4 5" id="KW-0238">DNA-binding</keyword>
<reference evidence="8 9" key="1">
    <citation type="journal article" date="2023" name="Sci. Data">
        <title>Genome assembly of the Korean intertidal mud-creeper Batillaria attramentaria.</title>
        <authorList>
            <person name="Patra A.K."/>
            <person name="Ho P.T."/>
            <person name="Jun S."/>
            <person name="Lee S.J."/>
            <person name="Kim Y."/>
            <person name="Won Y.J."/>
        </authorList>
    </citation>
    <scope>NUCLEOTIDE SEQUENCE [LARGE SCALE GENOMIC DNA]</scope>
    <source>
        <strain evidence="8">Wonlab-2016</strain>
    </source>
</reference>
<dbReference type="PROSITE" id="PS50950">
    <property type="entry name" value="ZF_THAP"/>
    <property type="match status" value="1"/>
</dbReference>
<evidence type="ECO:0000313" key="8">
    <source>
        <dbReference type="EMBL" id="KAK7502895.1"/>
    </source>
</evidence>
<evidence type="ECO:0000313" key="9">
    <source>
        <dbReference type="Proteomes" id="UP001519460"/>
    </source>
</evidence>
<evidence type="ECO:0000259" key="7">
    <source>
        <dbReference type="PROSITE" id="PS50950"/>
    </source>
</evidence>
<proteinExistence type="predicted"/>
<dbReference type="AlphaFoldDB" id="A0ABD0LTE3"/>
<keyword evidence="1" id="KW-0479">Metal-binding</keyword>
<dbReference type="Proteomes" id="UP001519460">
    <property type="component" value="Unassembled WGS sequence"/>
</dbReference>
<evidence type="ECO:0000256" key="5">
    <source>
        <dbReference type="PROSITE-ProRule" id="PRU00309"/>
    </source>
</evidence>
<comment type="caution">
    <text evidence="8">The sequence shown here is derived from an EMBL/GenBank/DDBJ whole genome shotgun (WGS) entry which is preliminary data.</text>
</comment>
<dbReference type="InterPro" id="IPR038441">
    <property type="entry name" value="THAP_Znf_sf"/>
</dbReference>
<gene>
    <name evidence="8" type="ORF">BaRGS_00005844</name>
</gene>
<keyword evidence="2 5" id="KW-0863">Zinc-finger</keyword>
<feature type="domain" description="THAP-type" evidence="7">
    <location>
        <begin position="18"/>
        <end position="113"/>
    </location>
</feature>
<keyword evidence="3" id="KW-0862">Zinc</keyword>
<evidence type="ECO:0000256" key="3">
    <source>
        <dbReference type="ARBA" id="ARBA00022833"/>
    </source>
</evidence>
<dbReference type="SMART" id="SM00692">
    <property type="entry name" value="DM3"/>
    <property type="match status" value="1"/>
</dbReference>
<dbReference type="PANTHER" id="PTHR31751">
    <property type="entry name" value="SI:CH211-108C17.2-RELATED-RELATED"/>
    <property type="match status" value="1"/>
</dbReference>
<dbReference type="SMART" id="SM00980">
    <property type="entry name" value="THAP"/>
    <property type="match status" value="1"/>
</dbReference>